<dbReference type="EMBL" id="LK022848">
    <property type="protein sequence ID" value="CDR08169.1"/>
    <property type="molecule type" value="Genomic_DNA"/>
</dbReference>
<evidence type="ECO:0000259" key="1">
    <source>
        <dbReference type="PROSITE" id="PS50801"/>
    </source>
</evidence>
<dbReference type="Proteomes" id="UP000756710">
    <property type="component" value="Unassembled WGS sequence"/>
</dbReference>
<dbReference type="PROSITE" id="PS50801">
    <property type="entry name" value="STAS"/>
    <property type="match status" value="1"/>
</dbReference>
<dbReference type="InterPro" id="IPR002645">
    <property type="entry name" value="STAS_dom"/>
</dbReference>
<dbReference type="Gene3D" id="3.30.750.24">
    <property type="entry name" value="STAS domain"/>
    <property type="match status" value="1"/>
</dbReference>
<feature type="domain" description="STAS" evidence="1">
    <location>
        <begin position="1"/>
        <end position="84"/>
    </location>
</feature>
<dbReference type="SUPFAM" id="SSF52091">
    <property type="entry name" value="SpoIIaa-like"/>
    <property type="match status" value="1"/>
</dbReference>
<protein>
    <submittedName>
        <fullName evidence="3">Stage II sporulation protein AA (Anti-sigma F factor antagonist)</fullName>
    </submittedName>
</protein>
<dbReference type="EMBL" id="JAGGLR010000021">
    <property type="protein sequence ID" value="MBP2065791.1"/>
    <property type="molecule type" value="Genomic_DNA"/>
</dbReference>
<dbReference type="InterPro" id="IPR036513">
    <property type="entry name" value="STAS_dom_sf"/>
</dbReference>
<name>A0A060ZYF2_9ACTN</name>
<reference evidence="3 4" key="2">
    <citation type="submission" date="2021-03" db="EMBL/GenBank/DDBJ databases">
        <title>Genomic Encyclopedia of Type Strains, Phase IV (KMG-IV): sequencing the most valuable type-strain genomes for metagenomic binning, comparative biology and taxonomic classification.</title>
        <authorList>
            <person name="Goeker M."/>
        </authorList>
    </citation>
    <scope>NUCLEOTIDE SEQUENCE [LARGE SCALE GENOMIC DNA]</scope>
    <source>
        <strain evidence="3 4">DSM 41954</strain>
    </source>
</reference>
<dbReference type="CDD" id="cd07043">
    <property type="entry name" value="STAS_anti-anti-sigma_factors"/>
    <property type="match status" value="1"/>
</dbReference>
<organism evidence="2">
    <name type="scientific">Streptomyces iranensis</name>
    <dbReference type="NCBI Taxonomy" id="576784"/>
    <lineage>
        <taxon>Bacteria</taxon>
        <taxon>Bacillati</taxon>
        <taxon>Actinomycetota</taxon>
        <taxon>Actinomycetes</taxon>
        <taxon>Kitasatosporales</taxon>
        <taxon>Streptomycetaceae</taxon>
        <taxon>Streptomyces</taxon>
        <taxon>Streptomyces violaceusniger group</taxon>
    </lineage>
</organism>
<evidence type="ECO:0000313" key="2">
    <source>
        <dbReference type="EMBL" id="CDR08169.1"/>
    </source>
</evidence>
<dbReference type="Pfam" id="PF01740">
    <property type="entry name" value="STAS"/>
    <property type="match status" value="1"/>
</dbReference>
<proteinExistence type="predicted"/>
<gene>
    <name evidence="3" type="ORF">J2Z30_006833</name>
    <name evidence="2" type="ORF">SIRAN4854</name>
</gene>
<evidence type="ECO:0000313" key="3">
    <source>
        <dbReference type="EMBL" id="MBP2065791.1"/>
    </source>
</evidence>
<dbReference type="AlphaFoldDB" id="A0A060ZYF2"/>
<sequence>MATKMIAASVSALCDAAVLCVESGVRHLCLDLRDVTFCDSGSLFMLLGLQRALHAADGDLVVTAISNSVERALVAHGLKDLLRR</sequence>
<keyword evidence="4" id="KW-1185">Reference proteome</keyword>
<accession>A0A060ZYF2</accession>
<reference evidence="2" key="1">
    <citation type="submission" date="2014-05" db="EMBL/GenBank/DDBJ databases">
        <authorList>
            <person name="Horn Fabian"/>
        </authorList>
    </citation>
    <scope>NUCLEOTIDE SEQUENCE</scope>
</reference>
<evidence type="ECO:0000313" key="4">
    <source>
        <dbReference type="Proteomes" id="UP000756710"/>
    </source>
</evidence>
<dbReference type="HOGENOM" id="CLU_2526121_0_0_11"/>